<dbReference type="KEGG" id="acou:A5CBH24_15290"/>
<proteinExistence type="predicted"/>
<name>A0A4Y1WVE2_9BACT</name>
<evidence type="ECO:0000313" key="1">
    <source>
        <dbReference type="EMBL" id="BBL04216.1"/>
    </source>
</evidence>
<sequence length="321" mass="36124">MRPFEEILAIDSAAAFDCAALELFRFQAERCGVYREYLAEIGVDPAAVRRVDEIPMLPIEFFKWRDVYCGDTEPQIVFTSSNTGQSVASHHMMASTALYEAAFTAAFERFYGNPARWSLYGLLPNYLQREGSSLVYMVDRLIGRCGSGGFYLDDYERLLADMAADPKPKILLGVSYALWDLAERYASKLCDTIVMETGGMKGRREELPKEEFHRILCEAFGVDRVHSEYGMAELTSQAYSDGGGRFRTPGWMRVAVRDVNDPFCRLLPDQRGGVDIIDLANRFSCAFIQTQDVGRVSADGSFRIEGRIDHSDIRGCNLLVQ</sequence>
<dbReference type="EMBL" id="AP019735">
    <property type="protein sequence ID" value="BBL04216.1"/>
    <property type="molecule type" value="Genomic_DNA"/>
</dbReference>
<keyword evidence="1" id="KW-0012">Acyltransferase</keyword>
<gene>
    <name evidence="1" type="ORF">A5CBH24_15290</name>
</gene>
<accession>A0A4Y1WVE2</accession>
<reference evidence="2" key="1">
    <citation type="submission" date="2019-06" db="EMBL/GenBank/DDBJ databases">
        <title>Alistipes onderdonkii subsp. vulgaris subsp. nov., Alistipes dispar sp. nov. and Alistipes communis sp. nov., isolated from human faeces, and creation of Alistipes onderdonkii subsp. onderdonkii subsp. nov.</title>
        <authorList>
            <person name="Sakamoto M."/>
            <person name="Ikeyama N."/>
            <person name="Ogata Y."/>
            <person name="Suda W."/>
            <person name="Iino T."/>
            <person name="Hattori M."/>
            <person name="Ohkuma M."/>
        </authorList>
    </citation>
    <scope>NUCLEOTIDE SEQUENCE [LARGE SCALE GENOMIC DNA]</scope>
    <source>
        <strain evidence="2">5CBH24</strain>
    </source>
</reference>
<dbReference type="OrthoDB" id="182577at2"/>
<organism evidence="1 2">
    <name type="scientific">Alistipes communis</name>
    <dbReference type="NCBI Taxonomy" id="2585118"/>
    <lineage>
        <taxon>Bacteria</taxon>
        <taxon>Pseudomonadati</taxon>
        <taxon>Bacteroidota</taxon>
        <taxon>Bacteroidia</taxon>
        <taxon>Bacteroidales</taxon>
        <taxon>Rikenellaceae</taxon>
        <taxon>Alistipes</taxon>
    </lineage>
</organism>
<keyword evidence="1" id="KW-0808">Transferase</keyword>
<dbReference type="InterPro" id="IPR042099">
    <property type="entry name" value="ANL_N_sf"/>
</dbReference>
<protein>
    <submittedName>
        <fullName evidence="1">Acyltransferase</fullName>
    </submittedName>
</protein>
<dbReference type="Gene3D" id="3.40.50.12780">
    <property type="entry name" value="N-terminal domain of ligase-like"/>
    <property type="match status" value="1"/>
</dbReference>
<evidence type="ECO:0000313" key="2">
    <source>
        <dbReference type="Proteomes" id="UP000318946"/>
    </source>
</evidence>
<dbReference type="AlphaFoldDB" id="A0A4Y1WVE2"/>
<dbReference type="RefSeq" id="WP_141412722.1">
    <property type="nucleotide sequence ID" value="NZ_AP019735.1"/>
</dbReference>
<keyword evidence="2" id="KW-1185">Reference proteome</keyword>
<dbReference type="SUPFAM" id="SSF56801">
    <property type="entry name" value="Acetyl-CoA synthetase-like"/>
    <property type="match status" value="1"/>
</dbReference>
<dbReference type="GO" id="GO:0016746">
    <property type="term" value="F:acyltransferase activity"/>
    <property type="evidence" value="ECO:0007669"/>
    <property type="project" value="UniProtKB-KW"/>
</dbReference>
<dbReference type="GeneID" id="78342252"/>
<dbReference type="Proteomes" id="UP000318946">
    <property type="component" value="Chromosome"/>
</dbReference>